<proteinExistence type="predicted"/>
<evidence type="ECO:0000313" key="1">
    <source>
        <dbReference type="EMBL" id="GAA2039359.1"/>
    </source>
</evidence>
<gene>
    <name evidence="1" type="ORF">GCM10009839_46630</name>
</gene>
<dbReference type="EMBL" id="BAAAQN010000028">
    <property type="protein sequence ID" value="GAA2039359.1"/>
    <property type="molecule type" value="Genomic_DNA"/>
</dbReference>
<organism evidence="1 2">
    <name type="scientific">Catenulispora yoronensis</name>
    <dbReference type="NCBI Taxonomy" id="450799"/>
    <lineage>
        <taxon>Bacteria</taxon>
        <taxon>Bacillati</taxon>
        <taxon>Actinomycetota</taxon>
        <taxon>Actinomycetes</taxon>
        <taxon>Catenulisporales</taxon>
        <taxon>Catenulisporaceae</taxon>
        <taxon>Catenulispora</taxon>
    </lineage>
</organism>
<accession>A0ABN2UL14</accession>
<sequence length="92" mass="9797">MTVPEPDRCDGRPALCDRCHTELSIDPAGPWCRSCRIASVGAGRYPPCLMPPVATGTAGRAKGLRLCRAHARRLVDGAGPHAVLRDARPTNP</sequence>
<dbReference type="RefSeq" id="WP_344667765.1">
    <property type="nucleotide sequence ID" value="NZ_BAAAQN010000028.1"/>
</dbReference>
<keyword evidence="2" id="KW-1185">Reference proteome</keyword>
<reference evidence="1 2" key="1">
    <citation type="journal article" date="2019" name="Int. J. Syst. Evol. Microbiol.">
        <title>The Global Catalogue of Microorganisms (GCM) 10K type strain sequencing project: providing services to taxonomists for standard genome sequencing and annotation.</title>
        <authorList>
            <consortium name="The Broad Institute Genomics Platform"/>
            <consortium name="The Broad Institute Genome Sequencing Center for Infectious Disease"/>
            <person name="Wu L."/>
            <person name="Ma J."/>
        </authorList>
    </citation>
    <scope>NUCLEOTIDE SEQUENCE [LARGE SCALE GENOMIC DNA]</scope>
    <source>
        <strain evidence="1 2">JCM 16014</strain>
    </source>
</reference>
<protein>
    <submittedName>
        <fullName evidence="1">Uncharacterized protein</fullName>
    </submittedName>
</protein>
<name>A0ABN2UL14_9ACTN</name>
<evidence type="ECO:0000313" key="2">
    <source>
        <dbReference type="Proteomes" id="UP001500751"/>
    </source>
</evidence>
<dbReference type="Proteomes" id="UP001500751">
    <property type="component" value="Unassembled WGS sequence"/>
</dbReference>
<comment type="caution">
    <text evidence="1">The sequence shown here is derived from an EMBL/GenBank/DDBJ whole genome shotgun (WGS) entry which is preliminary data.</text>
</comment>